<protein>
    <submittedName>
        <fullName evidence="2">Uncharacterized protein LOC142178099</fullName>
    </submittedName>
</protein>
<evidence type="ECO:0000313" key="2">
    <source>
        <dbReference type="RefSeq" id="XP_075103528.1"/>
    </source>
</evidence>
<evidence type="ECO:0000313" key="1">
    <source>
        <dbReference type="Proteomes" id="UP000790787"/>
    </source>
</evidence>
<dbReference type="Proteomes" id="UP000790787">
    <property type="component" value="Chromosome 24"/>
</dbReference>
<accession>A0AC58U213</accession>
<reference evidence="2" key="2">
    <citation type="submission" date="2025-08" db="UniProtKB">
        <authorList>
            <consortium name="RefSeq"/>
        </authorList>
    </citation>
    <scope>IDENTIFICATION</scope>
    <source>
        <tissue evidence="2">Leaf</tissue>
    </source>
</reference>
<proteinExistence type="predicted"/>
<keyword evidence="1" id="KW-1185">Reference proteome</keyword>
<dbReference type="RefSeq" id="XP_075103528.1">
    <property type="nucleotide sequence ID" value="XM_075247427.1"/>
</dbReference>
<organism evidence="1 2">
    <name type="scientific">Nicotiana tabacum</name>
    <name type="common">Common tobacco</name>
    <dbReference type="NCBI Taxonomy" id="4097"/>
    <lineage>
        <taxon>Eukaryota</taxon>
        <taxon>Viridiplantae</taxon>
        <taxon>Streptophyta</taxon>
        <taxon>Embryophyta</taxon>
        <taxon>Tracheophyta</taxon>
        <taxon>Spermatophyta</taxon>
        <taxon>Magnoliopsida</taxon>
        <taxon>eudicotyledons</taxon>
        <taxon>Gunneridae</taxon>
        <taxon>Pentapetalae</taxon>
        <taxon>asterids</taxon>
        <taxon>lamiids</taxon>
        <taxon>Solanales</taxon>
        <taxon>Solanaceae</taxon>
        <taxon>Nicotianoideae</taxon>
        <taxon>Nicotianeae</taxon>
        <taxon>Nicotiana</taxon>
    </lineage>
</organism>
<reference evidence="1" key="1">
    <citation type="journal article" date="2014" name="Nat. Commun.">
        <title>The tobacco genome sequence and its comparison with those of tomato and potato.</title>
        <authorList>
            <person name="Sierro N."/>
            <person name="Battey J.N."/>
            <person name="Ouadi S."/>
            <person name="Bakaher N."/>
            <person name="Bovet L."/>
            <person name="Willig A."/>
            <person name="Goepfert S."/>
            <person name="Peitsch M.C."/>
            <person name="Ivanov N.V."/>
        </authorList>
    </citation>
    <scope>NUCLEOTIDE SEQUENCE [LARGE SCALE GENOMIC DNA]</scope>
</reference>
<gene>
    <name evidence="2" type="primary">LOC142178099</name>
</gene>
<name>A0AC58U213_TOBAC</name>
<sequence>MGPRRAVDEVMVDQPIDLQDQYEDLEAQQLDLRAEMAQKQQELRDKLDKRHAELLQMVSAIKNSFDGLQLSQQSKDTTSTSTARDKVLQSGQGILGPNPYCVNATRNHNLIFSRFNGENLKTWLYRIEQYFSDGETPLNQRVRLVAMNLDDEALAWHQSYIKCKNLPVLPARDEYIAELIEAFSGDFSDPMLELKQLKQTGSIREFQFAFDRLVAQCNLTVEQAISCFLDGLKEELVNPIMMHEPKTLQRLGPVVRSTPYQAVVPAPWLTLPVATNVIMFVLELESSEASSEVEGNIHHNVELPLKNGLLLRGKQHILNDVSKDCRLSSPKDVNRYQSDEVQLFMLQVMIDIPPSDVEYEGILCALHLPDDAVLPQPLSELLDSYKQVFSEPTTLPPQRGAFDQEIPLQPKSKPVNIRPYRYSSMKKDIIEKASARNVTTRGATIFSKIDLRFGYYQIRMVPKDVSKVAFKTHMRHYEYLAMPFGLTNATSTFQCLMNHILQEFVRKFVLVFFDYILVYSRNLQDYILHLQWVFEVMVQNNLLAKHSKCVFGLSSVEYLGHFISTHGVATDPRKIATVQQLPTPVNVKQLKGFPGLTGYYRKFIKGCGLIISTPKRPVEERQFLMD</sequence>